<evidence type="ECO:0000313" key="3">
    <source>
        <dbReference type="EMBL" id="ANQ05900.1"/>
    </source>
</evidence>
<feature type="transmembrane region" description="Helical" evidence="1">
    <location>
        <begin position="200"/>
        <end position="220"/>
    </location>
</feature>
<proteinExistence type="predicted"/>
<name>A0A1B1DSZ6_9APIC</name>
<dbReference type="Proteomes" id="UP000092716">
    <property type="component" value="Chromosome 1"/>
</dbReference>
<feature type="signal peptide" evidence="2">
    <location>
        <begin position="1"/>
        <end position="23"/>
    </location>
</feature>
<dbReference type="RefSeq" id="XP_019912595.1">
    <property type="nucleotide sequence ID" value="XM_020057033.1"/>
</dbReference>
<keyword evidence="4" id="KW-1185">Reference proteome</keyword>
<dbReference type="EMBL" id="CP016239">
    <property type="protein sequence ID" value="ANQ05900.1"/>
    <property type="molecule type" value="Genomic_DNA"/>
</dbReference>
<reference evidence="4" key="1">
    <citation type="submission" date="2016-06" db="EMBL/GenBank/DDBJ databases">
        <title>First high quality genome sequence of Plasmodium coatneyi using continuous long reads from single molecule, real-time sequencing.</title>
        <authorList>
            <person name="Chien J.-T."/>
            <person name="Pakala S.B."/>
            <person name="Geraldo J.A."/>
            <person name="Lapp S.A."/>
            <person name="Barnwell J.W."/>
            <person name="Kissinger J.C."/>
            <person name="Galinski M.R."/>
            <person name="Humphrey J.C."/>
        </authorList>
    </citation>
    <scope>NUCLEOTIDE SEQUENCE [LARGE SCALE GENOMIC DNA]</scope>
    <source>
        <strain evidence="4">Hackeri</strain>
    </source>
</reference>
<sequence>MMTPLYIQLILFTLFVCVWQTQGQCIVDAATLKASSSQSSSLRHRCGRMLSEYASSYDGRYFTDDSSTTLTGSGTDSISSDFSEDEDGHLQRYLTSRIHREREAKWKREFSDFVGSLDSVDSVGSRRKVLKKILSHLRKQETFDYDLLMDYIDIHLEGKQKKEMKLLVEELKKYKEKYLHTKYRFRNNMKNFRKKIKKHIMFLILLVPSITTLFVLLGMIMSMTICAPAALAAGPIVATTVVTSAAGAAASTTVVSSAAGASVGCGALADVVIPIFTCCGSMCKVVYVPLPLLL</sequence>
<evidence type="ECO:0000256" key="2">
    <source>
        <dbReference type="SAM" id="SignalP"/>
    </source>
</evidence>
<organism evidence="3 4">
    <name type="scientific">Plasmodium coatneyi</name>
    <dbReference type="NCBI Taxonomy" id="208452"/>
    <lineage>
        <taxon>Eukaryota</taxon>
        <taxon>Sar</taxon>
        <taxon>Alveolata</taxon>
        <taxon>Apicomplexa</taxon>
        <taxon>Aconoidasida</taxon>
        <taxon>Haemosporida</taxon>
        <taxon>Plasmodiidae</taxon>
        <taxon>Plasmodium</taxon>
    </lineage>
</organism>
<feature type="chain" id="PRO_5008521172" evidence="2">
    <location>
        <begin position="24"/>
        <end position="294"/>
    </location>
</feature>
<keyword evidence="1" id="KW-0472">Membrane</keyword>
<evidence type="ECO:0000313" key="4">
    <source>
        <dbReference type="Proteomes" id="UP000092716"/>
    </source>
</evidence>
<evidence type="ECO:0000256" key="1">
    <source>
        <dbReference type="SAM" id="Phobius"/>
    </source>
</evidence>
<keyword evidence="1" id="KW-1133">Transmembrane helix</keyword>
<gene>
    <name evidence="3" type="ORF">PCOAH_00002160</name>
</gene>
<dbReference type="VEuPathDB" id="PlasmoDB:PCOAH_00002160"/>
<dbReference type="OrthoDB" id="387265at2759"/>
<keyword evidence="1" id="KW-0812">Transmembrane</keyword>
<dbReference type="KEGG" id="pcot:PCOAH_00002160"/>
<accession>A0A1B1DSZ6</accession>
<protein>
    <submittedName>
        <fullName evidence="3">Uncharacterized protein</fullName>
    </submittedName>
</protein>
<keyword evidence="2" id="KW-0732">Signal</keyword>
<dbReference type="AlphaFoldDB" id="A0A1B1DSZ6"/>
<dbReference type="GeneID" id="30906936"/>